<keyword evidence="2" id="KW-1185">Reference proteome</keyword>
<reference evidence="1" key="1">
    <citation type="submission" date="2015-08" db="EMBL/GenBank/DDBJ databases">
        <title>Candidatus Bacteriodes Periocalifornicus.</title>
        <authorList>
            <person name="McLean J.S."/>
            <person name="Kelley S."/>
        </authorList>
    </citation>
    <scope>NUCLEOTIDE SEQUENCE [LARGE SCALE GENOMIC DNA]</scope>
    <source>
        <strain evidence="1">12B</strain>
    </source>
</reference>
<dbReference type="AlphaFoldDB" id="A0A0Q4BAC3"/>
<evidence type="ECO:0000313" key="1">
    <source>
        <dbReference type="EMBL" id="KQM09233.1"/>
    </source>
</evidence>
<gene>
    <name evidence="1" type="ORF">AL399_02945</name>
</gene>
<name>A0A0Q4BAC3_9BACT</name>
<protein>
    <submittedName>
        <fullName evidence="1">Uncharacterized protein</fullName>
    </submittedName>
</protein>
<organism evidence="1 2">
    <name type="scientific">Candidatus [Bacteroides] periocalifornicus</name>
    <dbReference type="NCBI Taxonomy" id="1702214"/>
    <lineage>
        <taxon>Bacteria</taxon>
        <taxon>Pseudomonadati</taxon>
        <taxon>Bacteroidota</taxon>
    </lineage>
</organism>
<dbReference type="EMBL" id="LIIK01000009">
    <property type="protein sequence ID" value="KQM09233.1"/>
    <property type="molecule type" value="Genomic_DNA"/>
</dbReference>
<accession>A0A0Q4BAC3</accession>
<evidence type="ECO:0000313" key="2">
    <source>
        <dbReference type="Proteomes" id="UP000054172"/>
    </source>
</evidence>
<dbReference type="PATRIC" id="fig|1702214.3.peg.951"/>
<dbReference type="STRING" id="1702214.AL399_02945"/>
<dbReference type="Proteomes" id="UP000054172">
    <property type="component" value="Unassembled WGS sequence"/>
</dbReference>
<comment type="caution">
    <text evidence="1">The sequence shown here is derived from an EMBL/GenBank/DDBJ whole genome shotgun (WGS) entry which is preliminary data.</text>
</comment>
<sequence length="985" mass="110515">MLLRRLPFFLFLLMPMCVLGQYYMPASGPGLVERRQVVRPPFHVIYRPGEDSLAHATAYYADYYASRSWLSPIRGRAYPILLHHASPVVNGLVAWAPSRMELHPLSAGEWAVPVPWLQHLISHEVRHYCQMSALDRKFVHGLWFALGEQSVALASAVTPLWFLEGDAIHNESRLAGYGRVHSAETYQSYRADLLSHRRLSYDQYISRSYRYSTPNHYGFGAVMVEYVDARYGDGVWPKVVEYTAKYPFVLFPFHFGLKRQTGHTRHQLFNMAFAHMDSLYRSSVLGDFDTVSYPEQDYQRQRYPHFSPSTGNYYFWESDPANTLGLYARDSTGLARLIYEPGAMASAVRYADTLATYTELVPHPIWGRINRHRIVCINLVTQKSYTIPTSDAVVVSPIARPAVGVVEYAGVTAEGRYSLVRMVINSQSSRTKGGETERATLPAGYEIRELAPGRGRNETLVRAVGQLGSMIILYNWDQHGYQILYGPKMVDISGLNADSSAIYFSASYAYARRGFRAAWPADSAGGLAPVLLALPGYGVEDIEARGGHRILYSAFTPNGYRIQEDSLYSTLQVQDSMFDNRVFPMAETDIYPRITRQPNTVGDGVDSTSSSYQLSLHGEPDTAKSVSRNYKTSPYNPLLHAIRIHSWLPFYATPESSSDFLQNSDLGVTLLSQNTVGTLALSGGYFYRQTHGVGLQAVWRGIWPHVAFHGEWGGEPRLWQGRRSVHAQGMRLSGNLALQFPLRFRRGAYFYSTALSLQAQANNNRRYNPIDFTLHLAELRLGAVLSFSASRVLAARDLYTRLGFSISGGVFYQPLFGGMLAPTYRVRGAVYLPGALPNHSLRVGTEVVWQGEARLREIRSFNPTGLQYGAPLALRIGTGMRTYSGIYALPLGYPDLNAGSWVYLKRFTAELSVHYTKLYGVEKPRQYRLVGLALMGDMVFFRTAYQTTLGVQAYYSPYGDRLGVHASDVWSVRAVVNVDLPPVGL</sequence>
<proteinExistence type="predicted"/>